<accession>W4HEH3</accession>
<dbReference type="InterPro" id="IPR009057">
    <property type="entry name" value="Homeodomain-like_sf"/>
</dbReference>
<dbReference type="InterPro" id="IPR041347">
    <property type="entry name" value="MftR_C"/>
</dbReference>
<dbReference type="InterPro" id="IPR001647">
    <property type="entry name" value="HTH_TetR"/>
</dbReference>
<dbReference type="Gene3D" id="1.10.10.60">
    <property type="entry name" value="Homeodomain-like"/>
    <property type="match status" value="1"/>
</dbReference>
<gene>
    <name evidence="6" type="ORF">ATO8_20454</name>
</gene>
<keyword evidence="7" id="KW-1185">Reference proteome</keyword>
<keyword evidence="3" id="KW-0804">Transcription</keyword>
<dbReference type="GO" id="GO:0003700">
    <property type="term" value="F:DNA-binding transcription factor activity"/>
    <property type="evidence" value="ECO:0007669"/>
    <property type="project" value="TreeGrafter"/>
</dbReference>
<evidence type="ECO:0000313" key="6">
    <source>
        <dbReference type="EMBL" id="ETW10803.1"/>
    </source>
</evidence>
<evidence type="ECO:0000313" key="7">
    <source>
        <dbReference type="Proteomes" id="UP000019063"/>
    </source>
</evidence>
<protein>
    <recommendedName>
        <fullName evidence="5">HTH tetR-type domain-containing protein</fullName>
    </recommendedName>
</protein>
<dbReference type="GO" id="GO:0000976">
    <property type="term" value="F:transcription cis-regulatory region binding"/>
    <property type="evidence" value="ECO:0007669"/>
    <property type="project" value="TreeGrafter"/>
</dbReference>
<keyword evidence="2 4" id="KW-0238">DNA-binding</keyword>
<dbReference type="Proteomes" id="UP000019063">
    <property type="component" value="Unassembled WGS sequence"/>
</dbReference>
<name>W4HEH3_9RHOB</name>
<comment type="caution">
    <text evidence="6">The sequence shown here is derived from an EMBL/GenBank/DDBJ whole genome shotgun (WGS) entry which is preliminary data.</text>
</comment>
<evidence type="ECO:0000256" key="1">
    <source>
        <dbReference type="ARBA" id="ARBA00023015"/>
    </source>
</evidence>
<dbReference type="eggNOG" id="COG1309">
    <property type="taxonomic scope" value="Bacteria"/>
</dbReference>
<evidence type="ECO:0000256" key="3">
    <source>
        <dbReference type="ARBA" id="ARBA00023163"/>
    </source>
</evidence>
<dbReference type="SUPFAM" id="SSF46689">
    <property type="entry name" value="Homeodomain-like"/>
    <property type="match status" value="1"/>
</dbReference>
<dbReference type="InterPro" id="IPR050109">
    <property type="entry name" value="HTH-type_TetR-like_transc_reg"/>
</dbReference>
<dbReference type="Pfam" id="PF00440">
    <property type="entry name" value="TetR_N"/>
    <property type="match status" value="1"/>
</dbReference>
<dbReference type="Gene3D" id="1.10.357.10">
    <property type="entry name" value="Tetracycline Repressor, domain 2"/>
    <property type="match status" value="1"/>
</dbReference>
<feature type="domain" description="HTH tetR-type" evidence="5">
    <location>
        <begin position="5"/>
        <end position="65"/>
    </location>
</feature>
<dbReference type="STRING" id="1379903.ATO8_20454"/>
<proteinExistence type="predicted"/>
<dbReference type="PANTHER" id="PTHR30055">
    <property type="entry name" value="HTH-TYPE TRANSCRIPTIONAL REGULATOR RUTR"/>
    <property type="match status" value="1"/>
</dbReference>
<evidence type="ECO:0000256" key="4">
    <source>
        <dbReference type="PROSITE-ProRule" id="PRU00335"/>
    </source>
</evidence>
<dbReference type="PANTHER" id="PTHR30055:SF234">
    <property type="entry name" value="HTH-TYPE TRANSCRIPTIONAL REGULATOR BETI"/>
    <property type="match status" value="1"/>
</dbReference>
<sequence length="192" mass="21026">MKKRERTQQQIRAAAMQLASQIGIDAVDVHAICTEAGVSKRTFFNHFTFKDEVFAVPPPAYPKASVERFLSGSGPLLEELVTLLQDQTQEIGEDGETAAVMHYAMRNNPRIAALQINAMHGMERELASLIADRLGRAPDDHASIVVAAAATAATRIAVDIWIDDRSTDLRDQVARSVLHLRLLNAVPEVATT</sequence>
<dbReference type="Pfam" id="PF17754">
    <property type="entry name" value="TetR_C_14"/>
    <property type="match status" value="1"/>
</dbReference>
<feature type="DNA-binding region" description="H-T-H motif" evidence="4">
    <location>
        <begin position="28"/>
        <end position="47"/>
    </location>
</feature>
<organism evidence="6 7">
    <name type="scientific">Roseivivax marinus</name>
    <dbReference type="NCBI Taxonomy" id="1379903"/>
    <lineage>
        <taxon>Bacteria</taxon>
        <taxon>Pseudomonadati</taxon>
        <taxon>Pseudomonadota</taxon>
        <taxon>Alphaproteobacteria</taxon>
        <taxon>Rhodobacterales</taxon>
        <taxon>Roseobacteraceae</taxon>
        <taxon>Roseivivax</taxon>
    </lineage>
</organism>
<dbReference type="EMBL" id="AQQW01000024">
    <property type="protein sequence ID" value="ETW10803.1"/>
    <property type="molecule type" value="Genomic_DNA"/>
</dbReference>
<evidence type="ECO:0000256" key="2">
    <source>
        <dbReference type="ARBA" id="ARBA00023125"/>
    </source>
</evidence>
<reference evidence="6 7" key="1">
    <citation type="journal article" date="2014" name="Antonie Van Leeuwenhoek">
        <title>Roseivivax atlanticus sp. nov., isolated from surface seawater of the Atlantic Ocean.</title>
        <authorList>
            <person name="Li G."/>
            <person name="Lai Q."/>
            <person name="Liu X."/>
            <person name="Sun F."/>
            <person name="Shao Z."/>
        </authorList>
    </citation>
    <scope>NUCLEOTIDE SEQUENCE [LARGE SCALE GENOMIC DNA]</scope>
    <source>
        <strain evidence="6 7">22II-s10s</strain>
    </source>
</reference>
<dbReference type="RefSeq" id="WP_162163038.1">
    <property type="nucleotide sequence ID" value="NZ_AQQW01000024.1"/>
</dbReference>
<dbReference type="PROSITE" id="PS50977">
    <property type="entry name" value="HTH_TETR_2"/>
    <property type="match status" value="1"/>
</dbReference>
<dbReference type="AlphaFoldDB" id="W4HEH3"/>
<keyword evidence="1" id="KW-0805">Transcription regulation</keyword>
<evidence type="ECO:0000259" key="5">
    <source>
        <dbReference type="PROSITE" id="PS50977"/>
    </source>
</evidence>